<dbReference type="InterPro" id="IPR036188">
    <property type="entry name" value="FAD/NAD-bd_sf"/>
</dbReference>
<keyword evidence="1" id="KW-0004">4Fe-4S</keyword>
<evidence type="ECO:0000256" key="2">
    <source>
        <dbReference type="ARBA" id="ARBA00022723"/>
    </source>
</evidence>
<keyword evidence="5" id="KW-0411">Iron-sulfur</keyword>
<dbReference type="RefSeq" id="WP_377172044.1">
    <property type="nucleotide sequence ID" value="NZ_JBHTJC010000003.1"/>
</dbReference>
<evidence type="ECO:0000313" key="9">
    <source>
        <dbReference type="Proteomes" id="UP001607157"/>
    </source>
</evidence>
<dbReference type="EMBL" id="JBIHMM010000003">
    <property type="protein sequence ID" value="MFH0254671.1"/>
    <property type="molecule type" value="Genomic_DNA"/>
</dbReference>
<feature type="domain" description="Dihydroprymidine dehydrogenase" evidence="7">
    <location>
        <begin position="25"/>
        <end position="136"/>
    </location>
</feature>
<gene>
    <name evidence="8" type="ORF">ACGRVM_12270</name>
</gene>
<evidence type="ECO:0000256" key="4">
    <source>
        <dbReference type="ARBA" id="ARBA00023004"/>
    </source>
</evidence>
<name>A0ABW7I8Z9_9RHOB</name>
<dbReference type="Gene3D" id="3.50.50.60">
    <property type="entry name" value="FAD/NAD(P)-binding domain"/>
    <property type="match status" value="3"/>
</dbReference>
<evidence type="ECO:0000313" key="8">
    <source>
        <dbReference type="EMBL" id="MFH0254671.1"/>
    </source>
</evidence>
<dbReference type="InterPro" id="IPR028261">
    <property type="entry name" value="DPD_II"/>
</dbReference>
<protein>
    <submittedName>
        <fullName evidence="8">NAD(P)-dependent oxidoreductase</fullName>
    </submittedName>
</protein>
<evidence type="ECO:0000256" key="5">
    <source>
        <dbReference type="ARBA" id="ARBA00023014"/>
    </source>
</evidence>
<reference evidence="8 9" key="1">
    <citation type="submission" date="2024-10" db="EMBL/GenBank/DDBJ databases">
        <authorList>
            <person name="Yang X.-N."/>
        </authorList>
    </citation>
    <scope>NUCLEOTIDE SEQUENCE [LARGE SCALE GENOMIC DNA]</scope>
    <source>
        <strain evidence="8 9">CAU 1059</strain>
    </source>
</reference>
<keyword evidence="3" id="KW-0560">Oxidoreductase</keyword>
<evidence type="ECO:0000256" key="1">
    <source>
        <dbReference type="ARBA" id="ARBA00022485"/>
    </source>
</evidence>
<dbReference type="SUPFAM" id="SSF46548">
    <property type="entry name" value="alpha-helical ferredoxin"/>
    <property type="match status" value="1"/>
</dbReference>
<dbReference type="Pfam" id="PF07992">
    <property type="entry name" value="Pyr_redox_2"/>
    <property type="match status" value="1"/>
</dbReference>
<evidence type="ECO:0000256" key="3">
    <source>
        <dbReference type="ARBA" id="ARBA00023002"/>
    </source>
</evidence>
<dbReference type="PANTHER" id="PTHR42783">
    <property type="entry name" value="GLUTAMATE SYNTHASE [NADPH] SMALL CHAIN"/>
    <property type="match status" value="1"/>
</dbReference>
<dbReference type="InterPro" id="IPR023753">
    <property type="entry name" value="FAD/NAD-binding_dom"/>
</dbReference>
<comment type="caution">
    <text evidence="8">The sequence shown here is derived from an EMBL/GenBank/DDBJ whole genome shotgun (WGS) entry which is preliminary data.</text>
</comment>
<organism evidence="8 9">
    <name type="scientific">Roseovarius aquimarinus</name>
    <dbReference type="NCBI Taxonomy" id="1229156"/>
    <lineage>
        <taxon>Bacteria</taxon>
        <taxon>Pseudomonadati</taxon>
        <taxon>Pseudomonadota</taxon>
        <taxon>Alphaproteobacteria</taxon>
        <taxon>Rhodobacterales</taxon>
        <taxon>Roseobacteraceae</taxon>
        <taxon>Roseovarius</taxon>
    </lineage>
</organism>
<dbReference type="InterPro" id="IPR009051">
    <property type="entry name" value="Helical_ferredxn"/>
</dbReference>
<evidence type="ECO:0000259" key="7">
    <source>
        <dbReference type="Pfam" id="PF14691"/>
    </source>
</evidence>
<dbReference type="Gene3D" id="1.10.1060.10">
    <property type="entry name" value="Alpha-helical ferredoxin"/>
    <property type="match status" value="1"/>
</dbReference>
<proteinExistence type="predicted"/>
<sequence length="477" mass="51994">MADNPMLKFTTVMRDMPEKRPPDLRARDFREIYAEYASDKAREQSSRCSQCGVPYCQSHCPLHNNIPDWLRLTAEGRLREAYEISQATNTFPEICGRICPQDRLCEGNCVIEQSGHGTVTIGSVEKYITDTAWEEGWVTPAKPAQERAESVGIIGAGPGGLAAADMLRRAGVQVTVYDRYDRGGGLMTYGIPGFKLEKDVVMRRMEQLEAGGVSFRLDCNVGEDVSFAELRAAHDALIIATGVYKSRELQGPGSGAKGIVRAIDYLTTSNRQSFGDAVPEFDDGTLNAKGKRVVVIGGGDTAMDCVRTAIRQGATSVKCLYRRDRTNMPGSQREVANAEEEGVEFAWLSLPKGFSGDPVTSVRVQQMRLGAPDITGRQTPEEIEGAVHDEPADLVIKALGFEAEELPTLWDQPELEVTRWGTIKAEFTTGRTSLPGVYAIGDIVRGASLVVWAIRDGRDCAEAILNDLAAPQAVAAE</sequence>
<dbReference type="SUPFAM" id="SSF51971">
    <property type="entry name" value="Nucleotide-binding domain"/>
    <property type="match status" value="1"/>
</dbReference>
<dbReference type="PRINTS" id="PR00419">
    <property type="entry name" value="ADXRDTASE"/>
</dbReference>
<dbReference type="NCBIfam" id="TIGR01318">
    <property type="entry name" value="gltD_gamma_fam"/>
    <property type="match status" value="1"/>
</dbReference>
<dbReference type="InterPro" id="IPR006006">
    <property type="entry name" value="GltD-like"/>
</dbReference>
<accession>A0ABW7I8Z9</accession>
<dbReference type="Pfam" id="PF14691">
    <property type="entry name" value="Fer4_20"/>
    <property type="match status" value="1"/>
</dbReference>
<keyword evidence="2" id="KW-0479">Metal-binding</keyword>
<dbReference type="Proteomes" id="UP001607157">
    <property type="component" value="Unassembled WGS sequence"/>
</dbReference>
<feature type="domain" description="FAD/NAD(P)-binding" evidence="6">
    <location>
        <begin position="151"/>
        <end position="457"/>
    </location>
</feature>
<keyword evidence="4" id="KW-0408">Iron</keyword>
<evidence type="ECO:0000259" key="6">
    <source>
        <dbReference type="Pfam" id="PF07992"/>
    </source>
</evidence>
<keyword evidence="9" id="KW-1185">Reference proteome</keyword>
<dbReference type="PANTHER" id="PTHR42783:SF3">
    <property type="entry name" value="GLUTAMATE SYNTHASE [NADPH] SMALL CHAIN-RELATED"/>
    <property type="match status" value="1"/>
</dbReference>